<comment type="subcellular location">
    <subcellularLocation>
        <location evidence="1">Lysosome membrane</location>
        <topology evidence="1">Multi-pass membrane protein</topology>
    </subcellularLocation>
</comment>
<evidence type="ECO:0000256" key="22">
    <source>
        <dbReference type="ARBA" id="ARBA00045018"/>
    </source>
</evidence>
<keyword evidence="7" id="KW-0458">Lysosome</keyword>
<comment type="catalytic activity">
    <reaction evidence="13">
        <text>L-alpha-aminoacyl-L-lysine(out) = L-alpha-aminoacyl-L-lysine(in)</text>
        <dbReference type="Rhea" id="RHEA:79383"/>
        <dbReference type="ChEBI" id="CHEBI:229966"/>
    </reaction>
</comment>
<dbReference type="AlphaFoldDB" id="A0A1D1UDI6"/>
<evidence type="ECO:0000313" key="27">
    <source>
        <dbReference type="EMBL" id="GAU87716.1"/>
    </source>
</evidence>
<feature type="transmembrane region" description="Helical" evidence="25">
    <location>
        <begin position="228"/>
        <end position="249"/>
    </location>
</feature>
<evidence type="ECO:0000256" key="9">
    <source>
        <dbReference type="ARBA" id="ARBA00044878"/>
    </source>
</evidence>
<keyword evidence="6 25" id="KW-0472">Membrane</keyword>
<evidence type="ECO:0000256" key="25">
    <source>
        <dbReference type="SAM" id="Phobius"/>
    </source>
</evidence>
<evidence type="ECO:0000256" key="3">
    <source>
        <dbReference type="ARBA" id="ARBA00022448"/>
    </source>
</evidence>
<keyword evidence="28" id="KW-1185">Reference proteome</keyword>
<dbReference type="InterPro" id="IPR036259">
    <property type="entry name" value="MFS_trans_sf"/>
</dbReference>
<name>A0A1D1UDI6_RAMVA</name>
<dbReference type="InterPro" id="IPR052187">
    <property type="entry name" value="MFSD1"/>
</dbReference>
<dbReference type="InterPro" id="IPR011701">
    <property type="entry name" value="MFS"/>
</dbReference>
<comment type="catalytic activity">
    <reaction evidence="16">
        <text>L-lysyl-L-lysine(out) = L-lysyl-L-lysine(in)</text>
        <dbReference type="Rhea" id="RHEA:79403"/>
        <dbReference type="ChEBI" id="CHEBI:229956"/>
    </reaction>
</comment>
<dbReference type="InterPro" id="IPR020846">
    <property type="entry name" value="MFS_dom"/>
</dbReference>
<dbReference type="STRING" id="947166.A0A1D1UDI6"/>
<evidence type="ECO:0000256" key="8">
    <source>
        <dbReference type="ARBA" id="ARBA00044876"/>
    </source>
</evidence>
<comment type="catalytic activity">
    <reaction evidence="17">
        <text>L-arginyl-glycine(out) = L-arginyl-glycine(in)</text>
        <dbReference type="Rhea" id="RHEA:79391"/>
        <dbReference type="ChEBI" id="CHEBI:229955"/>
    </reaction>
</comment>
<keyword evidence="3" id="KW-0813">Transport</keyword>
<feature type="transmembrane region" description="Helical" evidence="25">
    <location>
        <begin position="269"/>
        <end position="292"/>
    </location>
</feature>
<feature type="transmembrane region" description="Helical" evidence="25">
    <location>
        <begin position="187"/>
        <end position="207"/>
    </location>
</feature>
<comment type="similarity">
    <text evidence="2">Belongs to the major facilitator superfamily.</text>
</comment>
<evidence type="ECO:0000256" key="17">
    <source>
        <dbReference type="ARBA" id="ARBA00044903"/>
    </source>
</evidence>
<comment type="subunit">
    <text evidence="24">Homodimer. Interacts with lysosomal protein GLMP (via lumenal domain); the interaction starts while both proteins are still in the endoplasmic reticulum and is required for stabilization of MFSD1 in lysosomes but has no direct effect on its targeting to lysosomes or transporter activity.</text>
</comment>
<dbReference type="PANTHER" id="PTHR23512">
    <property type="entry name" value="MAJOR FACILITATOR SUPERFAMILY DOMAIN-CONTAINING PROTEIN 1"/>
    <property type="match status" value="1"/>
</dbReference>
<dbReference type="Pfam" id="PF07690">
    <property type="entry name" value="MFS_1"/>
    <property type="match status" value="1"/>
</dbReference>
<gene>
    <name evidence="27" type="primary">RvY_00526-1</name>
    <name evidence="27" type="synonym">RvY_00526.1</name>
    <name evidence="27" type="ORF">RvY_00526</name>
</gene>
<evidence type="ECO:0000256" key="4">
    <source>
        <dbReference type="ARBA" id="ARBA00022692"/>
    </source>
</evidence>
<comment type="catalytic activity">
    <reaction evidence="15">
        <text>L-arginyl-L-alpha-amino acid(out) = L-arginyl-L-alpha-amino acid(in)</text>
        <dbReference type="Rhea" id="RHEA:79371"/>
        <dbReference type="ChEBI" id="CHEBI:84315"/>
    </reaction>
</comment>
<keyword evidence="4 25" id="KW-0812">Transmembrane</keyword>
<feature type="transmembrane region" description="Helical" evidence="25">
    <location>
        <begin position="400"/>
        <end position="421"/>
    </location>
</feature>
<evidence type="ECO:0000256" key="24">
    <source>
        <dbReference type="ARBA" id="ARBA00046376"/>
    </source>
</evidence>
<feature type="domain" description="Major facilitator superfamily (MFS) profile" evidence="26">
    <location>
        <begin position="1"/>
        <end position="426"/>
    </location>
</feature>
<proteinExistence type="inferred from homology"/>
<keyword evidence="5 25" id="KW-1133">Transmembrane helix</keyword>
<dbReference type="SUPFAM" id="SSF103473">
    <property type="entry name" value="MFS general substrate transporter"/>
    <property type="match status" value="1"/>
</dbReference>
<evidence type="ECO:0000256" key="19">
    <source>
        <dbReference type="ARBA" id="ARBA00044919"/>
    </source>
</evidence>
<dbReference type="Proteomes" id="UP000186922">
    <property type="component" value="Unassembled WGS sequence"/>
</dbReference>
<evidence type="ECO:0000256" key="16">
    <source>
        <dbReference type="ARBA" id="ARBA00044900"/>
    </source>
</evidence>
<feature type="transmembrane region" description="Helical" evidence="25">
    <location>
        <begin position="360"/>
        <end position="380"/>
    </location>
</feature>
<evidence type="ECO:0000256" key="14">
    <source>
        <dbReference type="ARBA" id="ARBA00044898"/>
    </source>
</evidence>
<comment type="function">
    <text evidence="23">Lysosomal dipeptide uniporter that selectively exports lysine, arginine or histidine-containing dipeptides with a net positive charge from the lysosome lumen into the cytosol. Could play a role in a specific type of protein O-glycosylation indirectly regulating macrophages migration and tissue invasion. Also essential for liver homeostasis.</text>
</comment>
<comment type="caution">
    <text evidence="27">The sequence shown here is derived from an EMBL/GenBank/DDBJ whole genome shotgun (WGS) entry which is preliminary data.</text>
</comment>
<reference evidence="27 28" key="1">
    <citation type="journal article" date="2016" name="Nat. Commun.">
        <title>Extremotolerant tardigrade genome and improved radiotolerance of human cultured cells by tardigrade-unique protein.</title>
        <authorList>
            <person name="Hashimoto T."/>
            <person name="Horikawa D.D."/>
            <person name="Saito Y."/>
            <person name="Kuwahara H."/>
            <person name="Kozuka-Hata H."/>
            <person name="Shin-I T."/>
            <person name="Minakuchi Y."/>
            <person name="Ohishi K."/>
            <person name="Motoyama A."/>
            <person name="Aizu T."/>
            <person name="Enomoto A."/>
            <person name="Kondo K."/>
            <person name="Tanaka S."/>
            <person name="Hara Y."/>
            <person name="Koshikawa S."/>
            <person name="Sagara H."/>
            <person name="Miura T."/>
            <person name="Yokobori S."/>
            <person name="Miyagawa K."/>
            <person name="Suzuki Y."/>
            <person name="Kubo T."/>
            <person name="Oyama M."/>
            <person name="Kohara Y."/>
            <person name="Fujiyama A."/>
            <person name="Arakawa K."/>
            <person name="Katayama T."/>
            <person name="Toyoda A."/>
            <person name="Kunieda T."/>
        </authorList>
    </citation>
    <scope>NUCLEOTIDE SEQUENCE [LARGE SCALE GENOMIC DNA]</scope>
    <source>
        <strain evidence="27 28">YOKOZUNA-1</strain>
    </source>
</reference>
<comment type="catalytic activity">
    <reaction evidence="14">
        <text>L-aspartyl-L-lysine(out) = L-aspartyl-L-lysine(in)</text>
        <dbReference type="Rhea" id="RHEA:79411"/>
        <dbReference type="ChEBI" id="CHEBI:229953"/>
    </reaction>
</comment>
<evidence type="ECO:0000313" key="28">
    <source>
        <dbReference type="Proteomes" id="UP000186922"/>
    </source>
</evidence>
<evidence type="ECO:0000259" key="26">
    <source>
        <dbReference type="PROSITE" id="PS50850"/>
    </source>
</evidence>
<feature type="transmembrane region" description="Helical" evidence="25">
    <location>
        <begin position="304"/>
        <end position="323"/>
    </location>
</feature>
<evidence type="ECO:0000256" key="2">
    <source>
        <dbReference type="ARBA" id="ARBA00008335"/>
    </source>
</evidence>
<evidence type="ECO:0000256" key="18">
    <source>
        <dbReference type="ARBA" id="ARBA00044912"/>
    </source>
</evidence>
<feature type="transmembrane region" description="Helical" evidence="25">
    <location>
        <begin position="160"/>
        <end position="181"/>
    </location>
</feature>
<evidence type="ECO:0000256" key="6">
    <source>
        <dbReference type="ARBA" id="ARBA00023136"/>
    </source>
</evidence>
<evidence type="ECO:0000256" key="12">
    <source>
        <dbReference type="ARBA" id="ARBA00044891"/>
    </source>
</evidence>
<evidence type="ECO:0000256" key="10">
    <source>
        <dbReference type="ARBA" id="ARBA00044881"/>
    </source>
</evidence>
<comment type="catalytic activity">
    <reaction evidence="11">
        <text>L-alpha-aminoacyl-L-histidine(out) = L-alpha-aminoacyl-L-histidine(in)</text>
        <dbReference type="Rhea" id="RHEA:79375"/>
        <dbReference type="ChEBI" id="CHEBI:229967"/>
    </reaction>
</comment>
<sequence length="451" mass="49431">MVLKRRIDTRWWVLFCCCCIVFFPAFFDFQVSVLVQRLTGTAIECINGIDTCLNFSLYQFNILASMDYWTRAVAGVFAGIIIDKYGTKFALWGSAVGMIVSTLIFTLGSYVKTTTGAYIMMLLGRLLFGLVTGGYSVIIHRVKAGWFKHKELALAFSTEIFFDKFATAIAFLLYGGILGSIGLRGVLWLSFFLTVISAIALGIIAHLDSARTSAMVWTGTADTRPRTIWFSLQYFDAVYWLLVAILLFYEASVQPLIADGPLYFAGAYGYSEATASYLTGLIYDLCFLAPIVGWLTDRYGRRDYGLFFLMAITCLAYLLALTLKTTFPAVLLTLFVGIGFTSYSSILWSSIPLLVTHESIGLALGLGKLVASAGGAAGMVTAGAILNTGSSTGDLPWDSFFIFLLVLSSVCVVISPLIIYLNTMTGYRLTLSQRQKADDAVSEVTPINTSF</sequence>
<evidence type="ECO:0000256" key="1">
    <source>
        <dbReference type="ARBA" id="ARBA00004155"/>
    </source>
</evidence>
<accession>A0A1D1UDI6</accession>
<comment type="catalytic activity">
    <reaction evidence="19">
        <text>L-alanyl-L-lysine(out) = L-alanyl-L-lysine(in)</text>
        <dbReference type="Rhea" id="RHEA:79415"/>
        <dbReference type="ChEBI" id="CHEBI:192470"/>
    </reaction>
</comment>
<feature type="transmembrane region" description="Helical" evidence="25">
    <location>
        <begin position="329"/>
        <end position="348"/>
    </location>
</feature>
<feature type="transmembrane region" description="Helical" evidence="25">
    <location>
        <begin position="12"/>
        <end position="31"/>
    </location>
</feature>
<dbReference type="EMBL" id="BDGG01000001">
    <property type="protein sequence ID" value="GAU87716.1"/>
    <property type="molecule type" value="Genomic_DNA"/>
</dbReference>
<feature type="transmembrane region" description="Helical" evidence="25">
    <location>
        <begin position="117"/>
        <end position="139"/>
    </location>
</feature>
<evidence type="ECO:0000256" key="11">
    <source>
        <dbReference type="ARBA" id="ARBA00044884"/>
    </source>
</evidence>
<evidence type="ECO:0000256" key="15">
    <source>
        <dbReference type="ARBA" id="ARBA00044899"/>
    </source>
</evidence>
<dbReference type="PANTHER" id="PTHR23512:SF3">
    <property type="entry name" value="MAJOR FACILITATOR SUPERFAMILY DOMAIN-CONTAINING PROTEIN 1"/>
    <property type="match status" value="1"/>
</dbReference>
<comment type="catalytic activity">
    <reaction evidence="18">
        <text>L-histidyl-L-alpha-amino acid(out) = L-histidyl-L-alpha-amino acid(in)</text>
        <dbReference type="Rhea" id="RHEA:79379"/>
        <dbReference type="ChEBI" id="CHEBI:229964"/>
    </reaction>
</comment>
<comment type="catalytic activity">
    <reaction evidence="8">
        <text>L-lysyl-L-alanine(out) = L-lysyl-L-alanine(in)</text>
        <dbReference type="Rhea" id="RHEA:79399"/>
        <dbReference type="ChEBI" id="CHEBI:229954"/>
    </reaction>
</comment>
<feature type="transmembrane region" description="Helical" evidence="25">
    <location>
        <begin position="62"/>
        <end position="82"/>
    </location>
</feature>
<protein>
    <recommendedName>
        <fullName evidence="21">Lysosomal dipeptide transporter MFSD1</fullName>
    </recommendedName>
    <alternativeName>
        <fullName evidence="22">Major facilitator superfamily domain-containing protein 1</fullName>
    </alternativeName>
</protein>
<comment type="catalytic activity">
    <reaction evidence="9">
        <text>L-histidyl-glycine(out) = L-histidyl-glycine(in)</text>
        <dbReference type="Rhea" id="RHEA:79395"/>
        <dbReference type="ChEBI" id="CHEBI:229957"/>
    </reaction>
</comment>
<dbReference type="PROSITE" id="PS50850">
    <property type="entry name" value="MFS"/>
    <property type="match status" value="1"/>
</dbReference>
<evidence type="ECO:0000256" key="5">
    <source>
        <dbReference type="ARBA" id="ARBA00022989"/>
    </source>
</evidence>
<dbReference type="GO" id="GO:0005765">
    <property type="term" value="C:lysosomal membrane"/>
    <property type="evidence" value="ECO:0007669"/>
    <property type="project" value="UniProtKB-SubCell"/>
</dbReference>
<organism evidence="27 28">
    <name type="scientific">Ramazzottius varieornatus</name>
    <name type="common">Water bear</name>
    <name type="synonym">Tardigrade</name>
    <dbReference type="NCBI Taxonomy" id="947166"/>
    <lineage>
        <taxon>Eukaryota</taxon>
        <taxon>Metazoa</taxon>
        <taxon>Ecdysozoa</taxon>
        <taxon>Tardigrada</taxon>
        <taxon>Eutardigrada</taxon>
        <taxon>Parachela</taxon>
        <taxon>Hypsibioidea</taxon>
        <taxon>Ramazzottiidae</taxon>
        <taxon>Ramazzottius</taxon>
    </lineage>
</organism>
<feature type="transmembrane region" description="Helical" evidence="25">
    <location>
        <begin position="89"/>
        <end position="111"/>
    </location>
</feature>
<evidence type="ECO:0000256" key="7">
    <source>
        <dbReference type="ARBA" id="ARBA00023228"/>
    </source>
</evidence>
<evidence type="ECO:0000256" key="23">
    <source>
        <dbReference type="ARBA" id="ARBA00045709"/>
    </source>
</evidence>
<evidence type="ECO:0000256" key="20">
    <source>
        <dbReference type="ARBA" id="ARBA00044924"/>
    </source>
</evidence>
<comment type="catalytic activity">
    <reaction evidence="20">
        <text>L-lysyl-glycine(out) = L-lysyl-glycine(in)</text>
        <dbReference type="Rhea" id="RHEA:79407"/>
        <dbReference type="ChEBI" id="CHEBI:191202"/>
    </reaction>
</comment>
<comment type="catalytic activity">
    <reaction evidence="10">
        <text>L-alpha-aminoacyl-L-arginine(out) = L-alpha-aminoacyl-L-arginine(in)</text>
        <dbReference type="Rhea" id="RHEA:79367"/>
        <dbReference type="ChEBI" id="CHEBI:229968"/>
    </reaction>
</comment>
<dbReference type="OrthoDB" id="424834at2759"/>
<evidence type="ECO:0000256" key="13">
    <source>
        <dbReference type="ARBA" id="ARBA00044893"/>
    </source>
</evidence>
<dbReference type="GO" id="GO:0022857">
    <property type="term" value="F:transmembrane transporter activity"/>
    <property type="evidence" value="ECO:0007669"/>
    <property type="project" value="InterPro"/>
</dbReference>
<comment type="catalytic activity">
    <reaction evidence="12">
        <text>L-lysyl-L-alpha-amino acid(out) = L-lysyl-L-alpha-amino acid(in)</text>
        <dbReference type="Rhea" id="RHEA:79387"/>
        <dbReference type="ChEBI" id="CHEBI:229965"/>
    </reaction>
</comment>
<evidence type="ECO:0000256" key="21">
    <source>
        <dbReference type="ARBA" id="ARBA00044985"/>
    </source>
</evidence>
<dbReference type="Gene3D" id="1.20.1250.20">
    <property type="entry name" value="MFS general substrate transporter like domains"/>
    <property type="match status" value="2"/>
</dbReference>